<name>A0A840PN09_9ACTN</name>
<protein>
    <recommendedName>
        <fullName evidence="2">Cell shape-determining protein MreC</fullName>
    </recommendedName>
    <alternativeName>
        <fullName evidence="4">Cell shape protein MreC</fullName>
    </alternativeName>
</protein>
<evidence type="ECO:0000256" key="1">
    <source>
        <dbReference type="ARBA" id="ARBA00009369"/>
    </source>
</evidence>
<dbReference type="PANTHER" id="PTHR34138">
    <property type="entry name" value="CELL SHAPE-DETERMINING PROTEIN MREC"/>
    <property type="match status" value="1"/>
</dbReference>
<dbReference type="Gene3D" id="2.40.10.350">
    <property type="entry name" value="Rod shape-determining protein MreC, domain 2"/>
    <property type="match status" value="1"/>
</dbReference>
<comment type="similarity">
    <text evidence="1">Belongs to the MreC family.</text>
</comment>
<dbReference type="InterPro" id="IPR007221">
    <property type="entry name" value="MreC"/>
</dbReference>
<comment type="caution">
    <text evidence="7">The sequence shown here is derived from an EMBL/GenBank/DDBJ whole genome shotgun (WGS) entry which is preliminary data.</text>
</comment>
<reference evidence="7 8" key="1">
    <citation type="submission" date="2020-08" db="EMBL/GenBank/DDBJ databases">
        <title>Genomic Encyclopedia of Type Strains, Phase IV (KMG-IV): sequencing the most valuable type-strain genomes for metagenomic binning, comparative biology and taxonomic classification.</title>
        <authorList>
            <person name="Goeker M."/>
        </authorList>
    </citation>
    <scope>NUCLEOTIDE SEQUENCE [LARGE SCALE GENOMIC DNA]</scope>
    <source>
        <strain evidence="7 8">DSM 45615</strain>
    </source>
</reference>
<dbReference type="Pfam" id="PF04085">
    <property type="entry name" value="MreC"/>
    <property type="match status" value="1"/>
</dbReference>
<dbReference type="Gene3D" id="2.40.10.340">
    <property type="entry name" value="Rod shape-determining protein MreC, domain 1"/>
    <property type="match status" value="1"/>
</dbReference>
<keyword evidence="5" id="KW-0175">Coiled coil</keyword>
<dbReference type="GO" id="GO:0005886">
    <property type="term" value="C:plasma membrane"/>
    <property type="evidence" value="ECO:0007669"/>
    <property type="project" value="TreeGrafter"/>
</dbReference>
<proteinExistence type="inferred from homology"/>
<sequence length="269" mass="27140">MRLFRPSRLLAVLVVACAVLITLDMRGHASVLRGLGAAVTGPAEHALAAAARPVTGLAGAGDAQSRVRELERRNAQLAAELWAERAAREREERGGAVRAAHPRLGLVTAAVIAARGHTVTIDAGTRDGVAAGMGVVTGDGLAGRVVQAGPAVATVLLPTAPAGGVGVRMAETGEIGTVTGAESGHEGLLRLRLLDADARLAVGQRVETLGSAGWRPYAPGVPVGTVVAVDPPRDPLARTALVRPAAALTRLDVVGVITAAGKGARDDAG</sequence>
<feature type="domain" description="Rod shape-determining protein MreC beta-barrel core" evidence="6">
    <location>
        <begin position="116"/>
        <end position="257"/>
    </location>
</feature>
<dbReference type="EMBL" id="JACHGN010000027">
    <property type="protein sequence ID" value="MBB5139070.1"/>
    <property type="molecule type" value="Genomic_DNA"/>
</dbReference>
<organism evidence="7 8">
    <name type="scientific">Thermocatellispora tengchongensis</name>
    <dbReference type="NCBI Taxonomy" id="1073253"/>
    <lineage>
        <taxon>Bacteria</taxon>
        <taxon>Bacillati</taxon>
        <taxon>Actinomycetota</taxon>
        <taxon>Actinomycetes</taxon>
        <taxon>Streptosporangiales</taxon>
        <taxon>Streptosporangiaceae</taxon>
        <taxon>Thermocatellispora</taxon>
    </lineage>
</organism>
<evidence type="ECO:0000256" key="4">
    <source>
        <dbReference type="ARBA" id="ARBA00032089"/>
    </source>
</evidence>
<evidence type="ECO:0000259" key="6">
    <source>
        <dbReference type="Pfam" id="PF04085"/>
    </source>
</evidence>
<dbReference type="Proteomes" id="UP000578449">
    <property type="component" value="Unassembled WGS sequence"/>
</dbReference>
<dbReference type="InterPro" id="IPR042177">
    <property type="entry name" value="Cell/Rod_1"/>
</dbReference>
<keyword evidence="8" id="KW-1185">Reference proteome</keyword>
<evidence type="ECO:0000313" key="8">
    <source>
        <dbReference type="Proteomes" id="UP000578449"/>
    </source>
</evidence>
<feature type="coiled-coil region" evidence="5">
    <location>
        <begin position="60"/>
        <end position="87"/>
    </location>
</feature>
<evidence type="ECO:0000256" key="3">
    <source>
        <dbReference type="ARBA" id="ARBA00022960"/>
    </source>
</evidence>
<evidence type="ECO:0000256" key="5">
    <source>
        <dbReference type="SAM" id="Coils"/>
    </source>
</evidence>
<dbReference type="AlphaFoldDB" id="A0A840PN09"/>
<keyword evidence="3" id="KW-0133">Cell shape</keyword>
<dbReference type="InterPro" id="IPR042175">
    <property type="entry name" value="Cell/Rod_MreC_2"/>
</dbReference>
<gene>
    <name evidence="7" type="ORF">HNP84_008833</name>
</gene>
<dbReference type="PANTHER" id="PTHR34138:SF1">
    <property type="entry name" value="CELL SHAPE-DETERMINING PROTEIN MREC"/>
    <property type="match status" value="1"/>
</dbReference>
<dbReference type="RefSeq" id="WP_185055916.1">
    <property type="nucleotide sequence ID" value="NZ_JACHGN010000027.1"/>
</dbReference>
<dbReference type="GO" id="GO:0008360">
    <property type="term" value="P:regulation of cell shape"/>
    <property type="evidence" value="ECO:0007669"/>
    <property type="project" value="UniProtKB-KW"/>
</dbReference>
<evidence type="ECO:0000313" key="7">
    <source>
        <dbReference type="EMBL" id="MBB5139070.1"/>
    </source>
</evidence>
<accession>A0A840PN09</accession>
<evidence type="ECO:0000256" key="2">
    <source>
        <dbReference type="ARBA" id="ARBA00013855"/>
    </source>
</evidence>
<dbReference type="InterPro" id="IPR055342">
    <property type="entry name" value="MreC_beta-barrel_core"/>
</dbReference>